<dbReference type="Proteomes" id="UP000005876">
    <property type="component" value="Chromosome"/>
</dbReference>
<dbReference type="RefSeq" id="WP_014281552.1">
    <property type="nucleotide sequence ID" value="NC_016641.1"/>
</dbReference>
<reference evidence="1 2" key="3">
    <citation type="journal article" date="2012" name="J. Bacteriol.">
        <title>Genome Sequence of Paenibacillus terrae HPL-003, a Xylanase-Producing Bacterium Isolated from Soil Found in Forest Residue.</title>
        <authorList>
            <person name="Shin S.H."/>
            <person name="Kim S."/>
            <person name="Kim J.Y."/>
            <person name="Song H.Y."/>
            <person name="Cho S.J."/>
            <person name="Kim D.R."/>
            <person name="Lee K.I."/>
            <person name="Lim H.K."/>
            <person name="Park N.J."/>
            <person name="Hwang I.T."/>
            <person name="Yang K.S."/>
        </authorList>
    </citation>
    <scope>NUCLEOTIDE SEQUENCE [LARGE SCALE GENOMIC DNA]</scope>
    <source>
        <strain evidence="1 2">HPL-003</strain>
    </source>
</reference>
<dbReference type="AlphaFoldDB" id="G7VU39"/>
<sequence>MQNAVEELTRLIENHEKEFFSISELEFNARPFPEKWSKKKYLGICATLLLIIIEDLS</sequence>
<accession>G7VU39</accession>
<evidence type="ECO:0000313" key="2">
    <source>
        <dbReference type="Proteomes" id="UP000005876"/>
    </source>
</evidence>
<dbReference type="STRING" id="985665.HPL003_20605"/>
<reference key="2">
    <citation type="submission" date="2011-11" db="EMBL/GenBank/DDBJ databases">
        <authorList>
            <person name="Shin S.H."/>
            <person name="Kim S."/>
            <person name="Kim J.Y."/>
        </authorList>
    </citation>
    <scope>NUCLEOTIDE SEQUENCE</scope>
    <source>
        <strain>HPL-003</strain>
    </source>
</reference>
<gene>
    <name evidence="1" type="ordered locus">HPL003_20605</name>
</gene>
<dbReference type="KEGG" id="pta:HPL003_20605"/>
<organism evidence="1 2">
    <name type="scientific">Paenibacillus terrae (strain HPL-003)</name>
    <dbReference type="NCBI Taxonomy" id="985665"/>
    <lineage>
        <taxon>Bacteria</taxon>
        <taxon>Bacillati</taxon>
        <taxon>Bacillota</taxon>
        <taxon>Bacilli</taxon>
        <taxon>Bacillales</taxon>
        <taxon>Paenibacillaceae</taxon>
        <taxon>Paenibacillus</taxon>
    </lineage>
</organism>
<dbReference type="HOGENOM" id="CLU_2992482_0_0_9"/>
<dbReference type="EMBL" id="CP003107">
    <property type="protein sequence ID" value="AET60855.1"/>
    <property type="molecule type" value="Genomic_DNA"/>
</dbReference>
<evidence type="ECO:0000313" key="1">
    <source>
        <dbReference type="EMBL" id="AET60855.1"/>
    </source>
</evidence>
<name>G7VU39_PAETH</name>
<proteinExistence type="predicted"/>
<reference evidence="2" key="1">
    <citation type="submission" date="2011-11" db="EMBL/GenBank/DDBJ databases">
        <title>Complete sequence of Paenibacillus terrae HPL-003.</title>
        <authorList>
            <person name="Shin S.H."/>
            <person name="Kim S."/>
            <person name="Kim J.Y."/>
        </authorList>
    </citation>
    <scope>NUCLEOTIDE SEQUENCE [LARGE SCALE GENOMIC DNA]</scope>
    <source>
        <strain evidence="2">HPL-003</strain>
    </source>
</reference>
<protein>
    <submittedName>
        <fullName evidence="1">Uncharacterized protein</fullName>
    </submittedName>
</protein>